<evidence type="ECO:0000313" key="2">
    <source>
        <dbReference type="Proteomes" id="UP000030130"/>
    </source>
</evidence>
<organism evidence="1 2">
    <name type="scientific">Porphyromonas gulae</name>
    <dbReference type="NCBI Taxonomy" id="111105"/>
    <lineage>
        <taxon>Bacteria</taxon>
        <taxon>Pseudomonadati</taxon>
        <taxon>Bacteroidota</taxon>
        <taxon>Bacteroidia</taxon>
        <taxon>Bacteroidales</taxon>
        <taxon>Porphyromonadaceae</taxon>
        <taxon>Porphyromonas</taxon>
    </lineage>
</organism>
<dbReference type="EMBL" id="JRAI01000048">
    <property type="protein sequence ID" value="KGN85778.1"/>
    <property type="molecule type" value="Genomic_DNA"/>
</dbReference>
<sequence>MPLSAQQPKEIPPKPTDETYEYIPFPTGEAIWSNRRYDNIWTPQEPKNTFSTIFMKGDTLWYDYKVYRKLYLCKGDTPDYSPENFWGGLREEDKKIYFRLSETYKGPHHVIPMFCDFYDPDLPQVSYDEFVYCDFNIPENPDEYYGAFFDQNPQVPMGAALGQLGVKFLRTDYEWIGERWRRVFYFDSFPLDMRWIEGIGCDRGFGYNSAPVALGDYMIWDLNLLCFFQDGKQLYHCTDFNVPFAGSENCFPADFFPFSIDEAISDGSISVRFENGRLVWDKAIFSRILLYDMQARCVFRAETVGMNSVEPKSSIPTGIYLYCADDASGNRHTGKVSIP</sequence>
<reference evidence="1 2" key="1">
    <citation type="submission" date="2014-08" db="EMBL/GenBank/DDBJ databases">
        <title>Porphyromonas gulae strain:COT-052_OH1451 Genome sequencing.</title>
        <authorList>
            <person name="Wallis C."/>
            <person name="Deusch O."/>
            <person name="O'Flynn C."/>
            <person name="Davis I."/>
            <person name="Jospin G."/>
            <person name="Darling A.E."/>
            <person name="Coil D.A."/>
            <person name="Alexiev A."/>
            <person name="Horsfall A."/>
            <person name="Kirkwood N."/>
            <person name="Harris S."/>
            <person name="Eisen J.A."/>
        </authorList>
    </citation>
    <scope>NUCLEOTIDE SEQUENCE [LARGE SCALE GENOMIC DNA]</scope>
    <source>
        <strain evidence="2">COT-052 OH1451</strain>
    </source>
</reference>
<accession>A0A0A2F452</accession>
<proteinExistence type="predicted"/>
<dbReference type="Proteomes" id="UP000030130">
    <property type="component" value="Unassembled WGS sequence"/>
</dbReference>
<name>A0A0A2F452_9PORP</name>
<gene>
    <name evidence="1" type="ORF">HR08_05255</name>
</gene>
<evidence type="ECO:0000313" key="1">
    <source>
        <dbReference type="EMBL" id="KGN85778.1"/>
    </source>
</evidence>
<dbReference type="AlphaFoldDB" id="A0A0A2F452"/>
<dbReference type="STRING" id="111105.HR09_01705"/>
<comment type="caution">
    <text evidence="1">The sequence shown here is derived from an EMBL/GenBank/DDBJ whole genome shotgun (WGS) entry which is preliminary data.</text>
</comment>
<protein>
    <submittedName>
        <fullName evidence="1">Uncharacterized protein</fullName>
    </submittedName>
</protein>